<dbReference type="PROSITE" id="PS51318">
    <property type="entry name" value="TAT"/>
    <property type="match status" value="1"/>
</dbReference>
<dbReference type="EMBL" id="CP053452">
    <property type="protein sequence ID" value="QJW94941.1"/>
    <property type="molecule type" value="Genomic_DNA"/>
</dbReference>
<evidence type="ECO:0000256" key="2">
    <source>
        <dbReference type="ARBA" id="ARBA00022448"/>
    </source>
</evidence>
<dbReference type="InterPro" id="IPR006311">
    <property type="entry name" value="TAT_signal"/>
</dbReference>
<dbReference type="Pfam" id="PF13343">
    <property type="entry name" value="SBP_bac_6"/>
    <property type="match status" value="1"/>
</dbReference>
<gene>
    <name evidence="5" type="ORF">FTUN_2467</name>
</gene>
<evidence type="ECO:0000256" key="1">
    <source>
        <dbReference type="ARBA" id="ARBA00004418"/>
    </source>
</evidence>
<keyword evidence="2" id="KW-0813">Transport</keyword>
<reference evidence="6" key="1">
    <citation type="submission" date="2020-05" db="EMBL/GenBank/DDBJ databases">
        <title>Frigoriglobus tundricola gen. nov., sp. nov., a psychrotolerant cellulolytic planctomycete of the family Gemmataceae with two divergent copies of 16S rRNA gene.</title>
        <authorList>
            <person name="Kulichevskaya I.S."/>
            <person name="Ivanova A.A."/>
            <person name="Naumoff D.G."/>
            <person name="Beletsky A.V."/>
            <person name="Rijpstra W.I.C."/>
            <person name="Sinninghe Damste J.S."/>
            <person name="Mardanov A.V."/>
            <person name="Ravin N.V."/>
            <person name="Dedysh S.N."/>
        </authorList>
    </citation>
    <scope>NUCLEOTIDE SEQUENCE [LARGE SCALE GENOMIC DNA]</scope>
    <source>
        <strain evidence="6">PL17</strain>
    </source>
</reference>
<dbReference type="GO" id="GO:0030976">
    <property type="term" value="F:thiamine pyrophosphate binding"/>
    <property type="evidence" value="ECO:0007669"/>
    <property type="project" value="TreeGrafter"/>
</dbReference>
<name>A0A6M5YNX2_9BACT</name>
<organism evidence="5 6">
    <name type="scientific">Frigoriglobus tundricola</name>
    <dbReference type="NCBI Taxonomy" id="2774151"/>
    <lineage>
        <taxon>Bacteria</taxon>
        <taxon>Pseudomonadati</taxon>
        <taxon>Planctomycetota</taxon>
        <taxon>Planctomycetia</taxon>
        <taxon>Gemmatales</taxon>
        <taxon>Gemmataceae</taxon>
        <taxon>Frigoriglobus</taxon>
    </lineage>
</organism>
<dbReference type="NCBIfam" id="TIGR01409">
    <property type="entry name" value="TAT_signal_seq"/>
    <property type="match status" value="1"/>
</dbReference>
<dbReference type="GO" id="GO:0019808">
    <property type="term" value="F:polyamine binding"/>
    <property type="evidence" value="ECO:0007669"/>
    <property type="project" value="InterPro"/>
</dbReference>
<evidence type="ECO:0000256" key="3">
    <source>
        <dbReference type="ARBA" id="ARBA00022729"/>
    </source>
</evidence>
<dbReference type="AlphaFoldDB" id="A0A6M5YNX2"/>
<evidence type="ECO:0000313" key="5">
    <source>
        <dbReference type="EMBL" id="QJW94941.1"/>
    </source>
</evidence>
<dbReference type="RefSeq" id="WP_171470830.1">
    <property type="nucleotide sequence ID" value="NZ_CP053452.2"/>
</dbReference>
<protein>
    <submittedName>
        <fullName evidence="5">ABC transporter, periplasmic spermidine putrescine-binding protein PotD</fullName>
    </submittedName>
</protein>
<dbReference type="InterPro" id="IPR019546">
    <property type="entry name" value="TAT_signal_bac_arc"/>
</dbReference>
<dbReference type="PROSITE" id="PS51257">
    <property type="entry name" value="PROKAR_LIPOPROTEIN"/>
    <property type="match status" value="1"/>
</dbReference>
<dbReference type="KEGG" id="ftj:FTUN_2467"/>
<dbReference type="SUPFAM" id="SSF53850">
    <property type="entry name" value="Periplasmic binding protein-like II"/>
    <property type="match status" value="1"/>
</dbReference>
<dbReference type="Proteomes" id="UP000503447">
    <property type="component" value="Chromosome"/>
</dbReference>
<dbReference type="GO" id="GO:0015846">
    <property type="term" value="P:polyamine transport"/>
    <property type="evidence" value="ECO:0007669"/>
    <property type="project" value="InterPro"/>
</dbReference>
<dbReference type="PANTHER" id="PTHR30006">
    <property type="entry name" value="THIAMINE-BINDING PERIPLASMIC PROTEIN-RELATED"/>
    <property type="match status" value="1"/>
</dbReference>
<keyword evidence="6" id="KW-1185">Reference proteome</keyword>
<keyword evidence="3" id="KW-0732">Signal</keyword>
<dbReference type="PANTHER" id="PTHR30006:SF3">
    <property type="entry name" value="THIAMINE-BINDING PERIPLASMIC PROTEIN"/>
    <property type="match status" value="1"/>
</dbReference>
<dbReference type="PRINTS" id="PR00909">
    <property type="entry name" value="SPERMDNBNDNG"/>
</dbReference>
<dbReference type="Gene3D" id="3.40.190.10">
    <property type="entry name" value="Periplasmic binding protein-like II"/>
    <property type="match status" value="2"/>
</dbReference>
<evidence type="ECO:0000256" key="4">
    <source>
        <dbReference type="ARBA" id="ARBA00022764"/>
    </source>
</evidence>
<proteinExistence type="predicted"/>
<dbReference type="GO" id="GO:0030288">
    <property type="term" value="C:outer membrane-bounded periplasmic space"/>
    <property type="evidence" value="ECO:0007669"/>
    <property type="project" value="TreeGrafter"/>
</dbReference>
<evidence type="ECO:0000313" key="6">
    <source>
        <dbReference type="Proteomes" id="UP000503447"/>
    </source>
</evidence>
<comment type="subcellular location">
    <subcellularLocation>
        <location evidence="1">Periplasm</location>
    </subcellularLocation>
</comment>
<dbReference type="GO" id="GO:0015888">
    <property type="term" value="P:thiamine transport"/>
    <property type="evidence" value="ECO:0007669"/>
    <property type="project" value="TreeGrafter"/>
</dbReference>
<keyword evidence="4" id="KW-0574">Periplasm</keyword>
<dbReference type="GO" id="GO:0030975">
    <property type="term" value="F:thiamine binding"/>
    <property type="evidence" value="ECO:0007669"/>
    <property type="project" value="TreeGrafter"/>
</dbReference>
<accession>A0A6M5YNX2</accession>
<sequence length="375" mass="41532">MKPTPLTRRGFLRTAGAAGLATALGCSSGNSGGGSGEFRGQKLRVFIYSGSTENVFREVFVPRFEARTGATVVVDPGWWDSIPKLKASPPGQPAFDLVLTDPTQGYPGIKEGLFQKLDLARIPNTASLSPSVLDNWVFREGYGVTFPDAVMALAYNKELVEFEPRSWADLLRDSVRGKLGIYNSFYMSLYTFACMKVAQGGKPGTAHAEVSTNLKGVFEFAKAHRDRVKFWWPTETDMVLNLTQKNCALGNISSTEMLLALRHRKELGVAIPVEDRAFVQLMWVIPEGTKVKALAEEAINLLLSDEVQTDFARNGSATAVLSAAKRVAAEDAFWKQIYPSTEEQLKAIEYFPYDAYFKDWDNIVTTWDQEVLRGS</sequence>
<dbReference type="InterPro" id="IPR001188">
    <property type="entry name" value="Sperm_putr-bd"/>
</dbReference>